<organism evidence="2 3">
    <name type="scientific">Candidatus Yonathbacteria bacterium RIFCSPHIGHO2_02_FULL_44_14</name>
    <dbReference type="NCBI Taxonomy" id="1802724"/>
    <lineage>
        <taxon>Bacteria</taxon>
        <taxon>Candidatus Yonathiibacteriota</taxon>
    </lineage>
</organism>
<dbReference type="SMART" id="SM00487">
    <property type="entry name" value="DEXDc"/>
    <property type="match status" value="1"/>
</dbReference>
<dbReference type="GO" id="GO:0016787">
    <property type="term" value="F:hydrolase activity"/>
    <property type="evidence" value="ECO:0007669"/>
    <property type="project" value="InterPro"/>
</dbReference>
<reference evidence="2 3" key="1">
    <citation type="journal article" date="2016" name="Nat. Commun.">
        <title>Thousands of microbial genomes shed light on interconnected biogeochemical processes in an aquifer system.</title>
        <authorList>
            <person name="Anantharaman K."/>
            <person name="Brown C.T."/>
            <person name="Hug L.A."/>
            <person name="Sharon I."/>
            <person name="Castelle C.J."/>
            <person name="Probst A.J."/>
            <person name="Thomas B.C."/>
            <person name="Singh A."/>
            <person name="Wilkins M.J."/>
            <person name="Karaoz U."/>
            <person name="Brodie E.L."/>
            <person name="Williams K.H."/>
            <person name="Hubbard S.S."/>
            <person name="Banfield J.F."/>
        </authorList>
    </citation>
    <scope>NUCLEOTIDE SEQUENCE [LARGE SCALE GENOMIC DNA]</scope>
</reference>
<dbReference type="GO" id="GO:0004519">
    <property type="term" value="F:endonuclease activity"/>
    <property type="evidence" value="ECO:0007669"/>
    <property type="project" value="UniProtKB-KW"/>
</dbReference>
<name>A0A1G2SAJ0_9BACT</name>
<dbReference type="PANTHER" id="PTHR47396">
    <property type="entry name" value="TYPE I RESTRICTION ENZYME ECOKI R PROTEIN"/>
    <property type="match status" value="1"/>
</dbReference>
<dbReference type="InterPro" id="IPR050742">
    <property type="entry name" value="Helicase_Restrict-Modif_Enz"/>
</dbReference>
<gene>
    <name evidence="2" type="ORF">A3D51_03900</name>
</gene>
<dbReference type="PANTHER" id="PTHR47396:SF1">
    <property type="entry name" value="ATP-DEPENDENT HELICASE IRC3-RELATED"/>
    <property type="match status" value="1"/>
</dbReference>
<dbReference type="SUPFAM" id="SSF52540">
    <property type="entry name" value="P-loop containing nucleoside triphosphate hydrolases"/>
    <property type="match status" value="2"/>
</dbReference>
<dbReference type="GO" id="GO:0005524">
    <property type="term" value="F:ATP binding"/>
    <property type="evidence" value="ECO:0007669"/>
    <property type="project" value="InterPro"/>
</dbReference>
<dbReference type="Pfam" id="PF04851">
    <property type="entry name" value="ResIII"/>
    <property type="match status" value="1"/>
</dbReference>
<evidence type="ECO:0000313" key="2">
    <source>
        <dbReference type="EMBL" id="OHA81702.1"/>
    </source>
</evidence>
<dbReference type="Gene3D" id="3.90.1570.30">
    <property type="match status" value="1"/>
</dbReference>
<keyword evidence="2" id="KW-0255">Endonuclease</keyword>
<dbReference type="PROSITE" id="PS51192">
    <property type="entry name" value="HELICASE_ATP_BIND_1"/>
    <property type="match status" value="1"/>
</dbReference>
<dbReference type="Proteomes" id="UP000179118">
    <property type="component" value="Unassembled WGS sequence"/>
</dbReference>
<sequence length="855" mass="97825">MQKEASARIKINKLLEESGWRFEADKNGSANIQLEPGVKIAELGDDFENETKGYIDFLLLDKDGRALVVVEAKKESIDPLSAKEQARNYARNINARFIILSNGNIHYFWDTKHGNPDTISRFPTQDSITQYEKYIPNPIELANTKVDENYIIESQMPNFANDPDFQDESKRGEFLRNNSLKQMRPYQVNAIKALQSSTLENKNRFLFEMATGTGKTLTSAAIIKLFLKSGNARRVLFLVDRLELEDQAHKAFKQYLGKDYTTVIYKDSRDSWRNAQIVVSTIQTFLAGDRYKKEFSPTDFEMVISDEAHRSIGGNSRAVFEYFVGYKLGLTATPKDYLKGFDGEGADTQREFERRQLLDTYKTFGCESNKPTFSYDLLAGVKDGFLINPIVVDARTEITTELLSDDGFAVHSTTDEGETINEIFNERHYERKFFNEETNIAMCKAFMDNGFFDPIAKKYGSDLFGKSIVFCVSQKHASRVTNILNKLAFEKWPEQYSESNFAVQVTSLVPSAQQMTINFSNNMLNGKVKNPEGYDSSKTRVAVTVGMMTTGYDCQDILNLALMRPVFSPAEFVQIKGRGTRKYRFEYTDYATKETITESKEHFKFFDFFATCEYFENDFKYDEKIKIPKIKKVEAVDSTTGTKDSTGTQGEFVDENGTKIFKGPIDLATEDMIASVKESHIGVEGMRIDREGFRRAVEEDILANETLTSLWNNGDIAGAEDYTKTNIFDKPSHYLNLQGIRKTFNVDRRITVREFLQVAFGQKSGFESKDELLESEWSKFAEINPVDQEHYAPVKSFFKAYIVDPQVREIIDTKQLAQLNFCASFDFEEYQRLNGFKAMVPTYIKDYVSLNTFMN</sequence>
<dbReference type="Gene3D" id="3.40.50.300">
    <property type="entry name" value="P-loop containing nucleotide triphosphate hydrolases"/>
    <property type="match status" value="2"/>
</dbReference>
<proteinExistence type="predicted"/>
<keyword evidence="2" id="KW-0378">Hydrolase</keyword>
<comment type="caution">
    <text evidence="2">The sequence shown here is derived from an EMBL/GenBank/DDBJ whole genome shotgun (WGS) entry which is preliminary data.</text>
</comment>
<protein>
    <submittedName>
        <fullName evidence="2">Restriction endonuclease subunit R</fullName>
    </submittedName>
</protein>
<dbReference type="EMBL" id="MHUT01000005">
    <property type="protein sequence ID" value="OHA81702.1"/>
    <property type="molecule type" value="Genomic_DNA"/>
</dbReference>
<dbReference type="GO" id="GO:0003677">
    <property type="term" value="F:DNA binding"/>
    <property type="evidence" value="ECO:0007669"/>
    <property type="project" value="InterPro"/>
</dbReference>
<dbReference type="CDD" id="cd18032">
    <property type="entry name" value="DEXHc_RE_I_III_res"/>
    <property type="match status" value="1"/>
</dbReference>
<dbReference type="InterPro" id="IPR027417">
    <property type="entry name" value="P-loop_NTPase"/>
</dbReference>
<evidence type="ECO:0000313" key="3">
    <source>
        <dbReference type="Proteomes" id="UP000179118"/>
    </source>
</evidence>
<feature type="domain" description="Helicase ATP-binding" evidence="1">
    <location>
        <begin position="196"/>
        <end position="352"/>
    </location>
</feature>
<dbReference type="Pfam" id="PF13588">
    <property type="entry name" value="HSDR_N_2"/>
    <property type="match status" value="1"/>
</dbReference>
<keyword evidence="2" id="KW-0540">Nuclease</keyword>
<evidence type="ECO:0000259" key="1">
    <source>
        <dbReference type="PROSITE" id="PS51192"/>
    </source>
</evidence>
<dbReference type="InterPro" id="IPR014001">
    <property type="entry name" value="Helicase_ATP-bd"/>
</dbReference>
<dbReference type="InterPro" id="IPR006935">
    <property type="entry name" value="Helicase/UvrB_N"/>
</dbReference>
<dbReference type="AlphaFoldDB" id="A0A1G2SAJ0"/>
<dbReference type="InterPro" id="IPR029464">
    <property type="entry name" value="HSDR_N"/>
</dbReference>
<accession>A0A1G2SAJ0</accession>
<dbReference type="GO" id="GO:0005829">
    <property type="term" value="C:cytosol"/>
    <property type="evidence" value="ECO:0007669"/>
    <property type="project" value="TreeGrafter"/>
</dbReference>